<protein>
    <submittedName>
        <fullName evidence="3">Uncharacterized protein</fullName>
    </submittedName>
</protein>
<gene>
    <name evidence="3" type="ORF">ARAM_005950</name>
</gene>
<proteinExistence type="predicted"/>
<name>A0A0F8UZR7_9EURO</name>
<evidence type="ECO:0000313" key="3">
    <source>
        <dbReference type="EMBL" id="KKK25003.1"/>
    </source>
</evidence>
<keyword evidence="4" id="KW-1185">Reference proteome</keyword>
<dbReference type="Proteomes" id="UP000034291">
    <property type="component" value="Unassembled WGS sequence"/>
</dbReference>
<feature type="transmembrane region" description="Helical" evidence="2">
    <location>
        <begin position="29"/>
        <end position="48"/>
    </location>
</feature>
<keyword evidence="2" id="KW-1133">Transmembrane helix</keyword>
<comment type="caution">
    <text evidence="3">The sequence shown here is derived from an EMBL/GenBank/DDBJ whole genome shotgun (WGS) entry which is preliminary data.</text>
</comment>
<keyword evidence="2" id="KW-0812">Transmembrane</keyword>
<feature type="region of interest" description="Disordered" evidence="1">
    <location>
        <begin position="195"/>
        <end position="268"/>
    </location>
</feature>
<dbReference type="OrthoDB" id="5402816at2759"/>
<dbReference type="AlphaFoldDB" id="A0A0F8UZR7"/>
<dbReference type="EMBL" id="JZBS01000852">
    <property type="protein sequence ID" value="KKK25003.1"/>
    <property type="molecule type" value="Genomic_DNA"/>
</dbReference>
<evidence type="ECO:0000256" key="2">
    <source>
        <dbReference type="SAM" id="Phobius"/>
    </source>
</evidence>
<reference evidence="3 4" key="1">
    <citation type="submission" date="2015-02" db="EMBL/GenBank/DDBJ databases">
        <title>Draft Genome Sequences of Two Closely-Related Aflatoxigenic Aspergillus Species Obtained from the Cote d'Ivoire.</title>
        <authorList>
            <person name="Moore G.G."/>
            <person name="Beltz S.B."/>
            <person name="Mack B.M."/>
        </authorList>
    </citation>
    <scope>NUCLEOTIDE SEQUENCE [LARGE SCALE GENOMIC DNA]</scope>
    <source>
        <strain evidence="3 4">SRRC1468</strain>
    </source>
</reference>
<accession>A0A0F8UZR7</accession>
<sequence length="314" mass="34804">MPALDLRALEARNQVIERRNWASENPGPILVFCIVFVVGMGVILLFAYRRWMARKAAQQQYHGTPPSGHDVRSTHDLLSATHIPYCIQCEAEWVHNLTPRSNSHSSESGIFDPLPYISLEGLEATEPIITAEVTMTLPGETNGEISRHVPADAVMGEIQQGGHRHIAIPRQDATGDRTDRVNYWVEGLGEYEKLGGFRDSDGECDYDEEEMRSLPSSSSPRPLSSASPHTPGTMLHGTWTPGRTFLQSPSPEQSGPHESETLSTDGVTNHSDAHITIMPSELGDNGAFMHGLQVLFPALFDPNENELWEERMIE</sequence>
<keyword evidence="2" id="KW-0472">Membrane</keyword>
<feature type="compositionally biased region" description="Low complexity" evidence="1">
    <location>
        <begin position="213"/>
        <end position="228"/>
    </location>
</feature>
<evidence type="ECO:0000313" key="4">
    <source>
        <dbReference type="Proteomes" id="UP000034291"/>
    </source>
</evidence>
<organism evidence="3 4">
    <name type="scientific">Aspergillus rambellii</name>
    <dbReference type="NCBI Taxonomy" id="308745"/>
    <lineage>
        <taxon>Eukaryota</taxon>
        <taxon>Fungi</taxon>
        <taxon>Dikarya</taxon>
        <taxon>Ascomycota</taxon>
        <taxon>Pezizomycotina</taxon>
        <taxon>Eurotiomycetes</taxon>
        <taxon>Eurotiomycetidae</taxon>
        <taxon>Eurotiales</taxon>
        <taxon>Aspergillaceae</taxon>
        <taxon>Aspergillus</taxon>
        <taxon>Aspergillus subgen. Nidulantes</taxon>
    </lineage>
</organism>
<dbReference type="STRING" id="308745.A0A0F8UZR7"/>
<evidence type="ECO:0000256" key="1">
    <source>
        <dbReference type="SAM" id="MobiDB-lite"/>
    </source>
</evidence>